<reference evidence="7" key="1">
    <citation type="submission" date="2022-07" db="EMBL/GenBank/DDBJ databases">
        <title>Genome Sequence of Leucocoprinus birnbaumii.</title>
        <authorList>
            <person name="Buettner E."/>
        </authorList>
    </citation>
    <scope>NUCLEOTIDE SEQUENCE</scope>
    <source>
        <strain evidence="7">VT141</strain>
    </source>
</reference>
<evidence type="ECO:0000256" key="3">
    <source>
        <dbReference type="ARBA" id="ARBA00022771"/>
    </source>
</evidence>
<dbReference type="InterPro" id="IPR012337">
    <property type="entry name" value="RNaseH-like_sf"/>
</dbReference>
<evidence type="ECO:0000256" key="4">
    <source>
        <dbReference type="ARBA" id="ARBA00022833"/>
    </source>
</evidence>
<dbReference type="PANTHER" id="PTHR46481:SF10">
    <property type="entry name" value="ZINC FINGER BED DOMAIN-CONTAINING PROTEIN 39"/>
    <property type="match status" value="1"/>
</dbReference>
<feature type="compositionally biased region" description="Acidic residues" evidence="6">
    <location>
        <begin position="389"/>
        <end position="402"/>
    </location>
</feature>
<name>A0AAD5VN82_9AGAR</name>
<organism evidence="7 8">
    <name type="scientific">Leucocoprinus birnbaumii</name>
    <dbReference type="NCBI Taxonomy" id="56174"/>
    <lineage>
        <taxon>Eukaryota</taxon>
        <taxon>Fungi</taxon>
        <taxon>Dikarya</taxon>
        <taxon>Basidiomycota</taxon>
        <taxon>Agaricomycotina</taxon>
        <taxon>Agaricomycetes</taxon>
        <taxon>Agaricomycetidae</taxon>
        <taxon>Agaricales</taxon>
        <taxon>Agaricineae</taxon>
        <taxon>Agaricaceae</taxon>
        <taxon>Leucocoprinus</taxon>
    </lineage>
</organism>
<dbReference type="AlphaFoldDB" id="A0AAD5VN82"/>
<dbReference type="GO" id="GO:0008270">
    <property type="term" value="F:zinc ion binding"/>
    <property type="evidence" value="ECO:0007669"/>
    <property type="project" value="UniProtKB-KW"/>
</dbReference>
<feature type="region of interest" description="Disordered" evidence="6">
    <location>
        <begin position="383"/>
        <end position="402"/>
    </location>
</feature>
<feature type="region of interest" description="Disordered" evidence="6">
    <location>
        <begin position="1"/>
        <end position="76"/>
    </location>
</feature>
<keyword evidence="4" id="KW-0862">Zinc</keyword>
<proteinExistence type="predicted"/>
<dbReference type="EMBL" id="JANIEX010001224">
    <property type="protein sequence ID" value="KAJ3560171.1"/>
    <property type="molecule type" value="Genomic_DNA"/>
</dbReference>
<feature type="compositionally biased region" description="Polar residues" evidence="6">
    <location>
        <begin position="11"/>
        <end position="47"/>
    </location>
</feature>
<dbReference type="PANTHER" id="PTHR46481">
    <property type="entry name" value="ZINC FINGER BED DOMAIN-CONTAINING PROTEIN 4"/>
    <property type="match status" value="1"/>
</dbReference>
<protein>
    <submittedName>
        <fullName evidence="7">Uncharacterized protein</fullName>
    </submittedName>
</protein>
<evidence type="ECO:0000313" key="8">
    <source>
        <dbReference type="Proteomes" id="UP001213000"/>
    </source>
</evidence>
<evidence type="ECO:0000256" key="2">
    <source>
        <dbReference type="ARBA" id="ARBA00022723"/>
    </source>
</evidence>
<dbReference type="InterPro" id="IPR052035">
    <property type="entry name" value="ZnF_BED_domain_contain"/>
</dbReference>
<dbReference type="GO" id="GO:0005634">
    <property type="term" value="C:nucleus"/>
    <property type="evidence" value="ECO:0007669"/>
    <property type="project" value="UniProtKB-SubCell"/>
</dbReference>
<sequence length="876" mass="98991">MATKCGRQLKRGTSSSRPSSGACSQGSLGSQASTPHTNNPRTPSPDSETNDESIQRPRPLPVEFSPVKQRQKNQVAKEISDRHDLMVWDLTDEEIIEASFSRYKSPAYKHFNVTLDCILSDDEEPLELVFVFTCKFNPEAHAPHRRACMSANVGTSNLLAGIHKCDARHGVDAQDVTSTRSANMAVPYSPAAHCAAIALRCATSQCPFNIRGTKIPSAEQVSRDTCILYREISGIICTQLTSIMSAIHLVLDGWTAPIVASYLSLVIVWWEQDKIHHMILEFIRLKNKHTGDYLAQVVADCLKHWKLSNKLTTVCMDNASNCNKLVELLPNYIEGFRGEQVRTRCMAHILNLVAKAFMSFFFKSGKKKKATAVIVDDTVIGNDELNPNESEDEEIGDGDDDDDGHALFNKETVASIQDPVIADLAENVQWKIAQNMSVVLELFQNATNLFSQAEEYLENVFNDTDDELSPVIRIAAKAAIEMVDKYISLCDECEVYYISIVMCPGQELDWFKKNEFDKDAISRIKKMAIDAWERDYKLELTPVVTASAVPPQNKYMKKSKPVGKSSTFGLDDIRTYLKEGLVEIEQIANAGGYMKWWENTAATQPNLAWMGRNCRSAPDPKAQTCLDHVCSFLHEYCRLEKRKSQRGNWTKAAQEAAHLCCHAPYYAENLKKWARDFLQDSAELPRINHGGGCQSIIDDDDVTQDIQIYLQSIGKFIKARDIVDYCSTPEMLEQLGRTKSISKSTACRWLIKMGYCWIENPRGQYIDGHEWSDVVQYRQGIFVPRMKYYMGYMQRWVDGVGWALPDGIEWPTVVWYHDESTFYAPDWRQNYWMPPGSSPTPYTKGEGQSLMVADFISADYGWLASLDGMQTARKLF</sequence>
<evidence type="ECO:0000256" key="6">
    <source>
        <dbReference type="SAM" id="MobiDB-lite"/>
    </source>
</evidence>
<evidence type="ECO:0000256" key="1">
    <source>
        <dbReference type="ARBA" id="ARBA00004123"/>
    </source>
</evidence>
<accession>A0AAD5VN82</accession>
<comment type="caution">
    <text evidence="7">The sequence shown here is derived from an EMBL/GenBank/DDBJ whole genome shotgun (WGS) entry which is preliminary data.</text>
</comment>
<keyword evidence="3" id="KW-0863">Zinc-finger</keyword>
<keyword evidence="2" id="KW-0479">Metal-binding</keyword>
<gene>
    <name evidence="7" type="ORF">NP233_g11011</name>
</gene>
<comment type="subcellular location">
    <subcellularLocation>
        <location evidence="1">Nucleus</location>
    </subcellularLocation>
</comment>
<keyword evidence="5" id="KW-0539">Nucleus</keyword>
<dbReference type="SUPFAM" id="SSF53098">
    <property type="entry name" value="Ribonuclease H-like"/>
    <property type="match status" value="1"/>
</dbReference>
<keyword evidence="8" id="KW-1185">Reference proteome</keyword>
<evidence type="ECO:0000313" key="7">
    <source>
        <dbReference type="EMBL" id="KAJ3560171.1"/>
    </source>
</evidence>
<dbReference type="Proteomes" id="UP001213000">
    <property type="component" value="Unassembled WGS sequence"/>
</dbReference>
<evidence type="ECO:0000256" key="5">
    <source>
        <dbReference type="ARBA" id="ARBA00023242"/>
    </source>
</evidence>